<evidence type="ECO:0000256" key="1">
    <source>
        <dbReference type="SAM" id="Phobius"/>
    </source>
</evidence>
<feature type="transmembrane region" description="Helical" evidence="1">
    <location>
        <begin position="164"/>
        <end position="181"/>
    </location>
</feature>
<feature type="transmembrane region" description="Helical" evidence="1">
    <location>
        <begin position="225"/>
        <end position="245"/>
    </location>
</feature>
<feature type="transmembrane region" description="Helical" evidence="1">
    <location>
        <begin position="55"/>
        <end position="73"/>
    </location>
</feature>
<sequence length="645" mass="75941">MNNLIKSNFKIFFKSIYLSLAFLLFFVLVNAYLIFSIYNLNIHKDAFYFLQYSQRISMIYFVFFTFITYEYLIKSKNENLLECLLVLNKGNLKLYFSKIIVLIIIILIMTLNIIVYNFSVYIGMNIYFEPYLVHIVLNNVLNIFLVSIFAMCLGSVISLYLKRFLAYAVMILLIILISPIFDYVPYILFMGYGINIYPFREILNILPPNLNWDGDLLYGLSIEPYRWNLLSSLISFMSFLLILKLNKKKHKYLNFIAIGLIILSLFNFYGYTKSGSIVKKDYNPKSYVAFDELYYANDIQKEEKVSFKISAYNMNFTINRQLQSNVSIYLDEKKPLSTYKFTLYRNYKIEKILGKNSEILEYKRDGDYFEITNPTNEKLEKITILYSGYSPVFYSNAQGVLLPGCFPYYPIEGYKRIYIKEESRFIPIIRDYNTKFEVTVKSNLNIYSNLQKSNNRFSGEAQELTLIGGFMKEKATKNNVFYELILSKMDKNRFSDINKTLKLYKELLSEPEEFNISNKKIFQSPAALSSKVIGNGTLMFRDHIFVNDLNKKELSLGLIKSTLPQDTKKRKINNVLFYYLEDKDSFTNNVKEWSKNNDPFFEIHSLFFKKINELGEAYVIKSTYKFLKDNNDERDSITFIKNLSN</sequence>
<keyword evidence="3" id="KW-1185">Reference proteome</keyword>
<dbReference type="OrthoDB" id="1929528at2"/>
<dbReference type="RefSeq" id="WP_124998571.1">
    <property type="nucleotide sequence ID" value="NZ_BHYK01000004.1"/>
</dbReference>
<keyword evidence="1" id="KW-0812">Transmembrane</keyword>
<dbReference type="AlphaFoldDB" id="A0A401UIE8"/>
<feature type="transmembrane region" description="Helical" evidence="1">
    <location>
        <begin position="252"/>
        <end position="271"/>
    </location>
</feature>
<proteinExistence type="predicted"/>
<keyword evidence="1" id="KW-1133">Transmembrane helix</keyword>
<dbReference type="EMBL" id="BHYK01000004">
    <property type="protein sequence ID" value="GCD09296.1"/>
    <property type="molecule type" value="Genomic_DNA"/>
</dbReference>
<feature type="transmembrane region" description="Helical" evidence="1">
    <location>
        <begin position="12"/>
        <end position="35"/>
    </location>
</feature>
<feature type="transmembrane region" description="Helical" evidence="1">
    <location>
        <begin position="131"/>
        <end position="157"/>
    </location>
</feature>
<name>A0A401UIE8_9CLOT</name>
<feature type="transmembrane region" description="Helical" evidence="1">
    <location>
        <begin position="94"/>
        <end position="119"/>
    </location>
</feature>
<evidence type="ECO:0000313" key="3">
    <source>
        <dbReference type="Proteomes" id="UP000287872"/>
    </source>
</evidence>
<comment type="caution">
    <text evidence="2">The sequence shown here is derived from an EMBL/GenBank/DDBJ whole genome shotgun (WGS) entry which is preliminary data.</text>
</comment>
<accession>A0A401UIE8</accession>
<protein>
    <submittedName>
        <fullName evidence="2">Uncharacterized protein</fullName>
    </submittedName>
</protein>
<dbReference type="Proteomes" id="UP000287872">
    <property type="component" value="Unassembled WGS sequence"/>
</dbReference>
<reference evidence="2 3" key="1">
    <citation type="submission" date="2018-11" db="EMBL/GenBank/DDBJ databases">
        <title>Genome sequencing and assembly of Clostridium tagluense strain A121.</title>
        <authorList>
            <person name="Murakami T."/>
            <person name="Segawa T."/>
            <person name="Shcherbakova V.A."/>
            <person name="Mori H."/>
            <person name="Yoshimura Y."/>
        </authorList>
    </citation>
    <scope>NUCLEOTIDE SEQUENCE [LARGE SCALE GENOMIC DNA]</scope>
    <source>
        <strain evidence="2 3">A121</strain>
    </source>
</reference>
<gene>
    <name evidence="2" type="ORF">Ctaglu_09190</name>
</gene>
<keyword evidence="1" id="KW-0472">Membrane</keyword>
<evidence type="ECO:0000313" key="2">
    <source>
        <dbReference type="EMBL" id="GCD09296.1"/>
    </source>
</evidence>
<organism evidence="2 3">
    <name type="scientific">Clostridium tagluense</name>
    <dbReference type="NCBI Taxonomy" id="360422"/>
    <lineage>
        <taxon>Bacteria</taxon>
        <taxon>Bacillati</taxon>
        <taxon>Bacillota</taxon>
        <taxon>Clostridia</taxon>
        <taxon>Eubacteriales</taxon>
        <taxon>Clostridiaceae</taxon>
        <taxon>Clostridium</taxon>
    </lineage>
</organism>